<dbReference type="InterPro" id="IPR006380">
    <property type="entry name" value="SPP-like_dom"/>
</dbReference>
<dbReference type="Pfam" id="PF05116">
    <property type="entry name" value="S6PP"/>
    <property type="match status" value="1"/>
</dbReference>
<dbReference type="Gene3D" id="3.40.50.1000">
    <property type="entry name" value="HAD superfamily/HAD-like"/>
    <property type="match status" value="1"/>
</dbReference>
<reference evidence="2" key="1">
    <citation type="journal article" date="2021" name="Proc. Natl. Acad. Sci. U.S.A.">
        <title>A Catalog of Tens of Thousands of Viruses from Human Metagenomes Reveals Hidden Associations with Chronic Diseases.</title>
        <authorList>
            <person name="Tisza M.J."/>
            <person name="Buck C.B."/>
        </authorList>
    </citation>
    <scope>NUCLEOTIDE SEQUENCE</scope>
    <source>
        <strain evidence="2">CtHip2</strain>
    </source>
</reference>
<evidence type="ECO:0000313" key="2">
    <source>
        <dbReference type="EMBL" id="DAF42995.1"/>
    </source>
</evidence>
<dbReference type="SUPFAM" id="SSF56784">
    <property type="entry name" value="HAD-like"/>
    <property type="match status" value="1"/>
</dbReference>
<dbReference type="InterPro" id="IPR023214">
    <property type="entry name" value="HAD_sf"/>
</dbReference>
<proteinExistence type="predicted"/>
<organism evidence="2">
    <name type="scientific">Siphoviridae sp. ctHip2</name>
    <dbReference type="NCBI Taxonomy" id="2827830"/>
    <lineage>
        <taxon>Viruses</taxon>
        <taxon>Duplodnaviria</taxon>
        <taxon>Heunggongvirae</taxon>
        <taxon>Uroviricota</taxon>
        <taxon>Caudoviricetes</taxon>
    </lineage>
</organism>
<dbReference type="EMBL" id="BK032497">
    <property type="protein sequence ID" value="DAF42995.1"/>
    <property type="molecule type" value="Genomic_DNA"/>
</dbReference>
<dbReference type="GO" id="GO:0003824">
    <property type="term" value="F:catalytic activity"/>
    <property type="evidence" value="ECO:0007669"/>
    <property type="project" value="UniProtKB-ARBA"/>
</dbReference>
<name>A0A8S5RWV9_9CAUD</name>
<sequence length="254" mass="29659">MPIFATALDNTLIFSRGFVKDEDVIAVEYKDNKELSYMTKQSLDYLKSLNEVITIIPITSRSLEEFKRITFYSMFEHAILSNGLAILHKGLVEDGNWQAIIQKEFDKIDLSDVESLLYNCSSLFKSDFELKGYYYYAEVKEHQEIMVLRLLKPFLYKDWNCFVQDNKLYVVPKFVTKENALKYLTGKYDLDLMYSFGAGASKEDKNFIDLTLNKISFTNSELWDSLEEAEKYKYSVFLLGLSDSERMLKMIKGF</sequence>
<protein>
    <submittedName>
        <fullName evidence="2">Trehalose phosphatase SUPERFAMILY/ROSSMANN FOLD, TREHALOSE-6-PHOSPHATE, PHOSPHOHYDROLASE</fullName>
    </submittedName>
</protein>
<feature type="domain" description="Sucrose phosphatase-like" evidence="1">
    <location>
        <begin position="3"/>
        <end position="219"/>
    </location>
</feature>
<accession>A0A8S5RWV9</accession>
<evidence type="ECO:0000259" key="1">
    <source>
        <dbReference type="Pfam" id="PF05116"/>
    </source>
</evidence>
<dbReference type="InterPro" id="IPR036412">
    <property type="entry name" value="HAD-like_sf"/>
</dbReference>